<dbReference type="Proteomes" id="UP000465785">
    <property type="component" value="Chromosome"/>
</dbReference>
<sequence length="107" mass="11464">MRAHRVDERLADPADARRFTGAAGENHLDVGAALGGGEWDRCEEEGCDGSDGDAEQTKDAGDHAHLYPLSFGGIQPFFGSLIFTNILPMFAPVNNPFMASTHDSMPS</sequence>
<name>A0A9W4B544_9MYCO</name>
<proteinExistence type="predicted"/>
<accession>A0A9W4B544</accession>
<protein>
    <submittedName>
        <fullName evidence="1">Uncharacterized protein</fullName>
    </submittedName>
</protein>
<dbReference type="AlphaFoldDB" id="A0A9W4B544"/>
<gene>
    <name evidence="1" type="ORF">MGALJ_37340</name>
</gene>
<reference evidence="1 2" key="1">
    <citation type="journal article" date="2019" name="Emerg. Microbes Infect.">
        <title>Comprehensive subspecies identification of 175 nontuberculous mycobacteria species based on 7547 genomic profiles.</title>
        <authorList>
            <person name="Matsumoto Y."/>
            <person name="Kinjo T."/>
            <person name="Motooka D."/>
            <person name="Nabeya D."/>
            <person name="Jung N."/>
            <person name="Uechi K."/>
            <person name="Horii T."/>
            <person name="Iida T."/>
            <person name="Fujita J."/>
            <person name="Nakamura S."/>
        </authorList>
    </citation>
    <scope>NUCLEOTIDE SEQUENCE [LARGE SCALE GENOMIC DNA]</scope>
    <source>
        <strain evidence="1 2">JCM 6399</strain>
    </source>
</reference>
<keyword evidence="2" id="KW-1185">Reference proteome</keyword>
<evidence type="ECO:0000313" key="2">
    <source>
        <dbReference type="Proteomes" id="UP000465785"/>
    </source>
</evidence>
<evidence type="ECO:0000313" key="1">
    <source>
        <dbReference type="EMBL" id="BBY94065.1"/>
    </source>
</evidence>
<dbReference type="EMBL" id="AP022601">
    <property type="protein sequence ID" value="BBY94065.1"/>
    <property type="molecule type" value="Genomic_DNA"/>
</dbReference>
<organism evidence="1 2">
    <name type="scientific">Mycobacterium gallinarum</name>
    <dbReference type="NCBI Taxonomy" id="39689"/>
    <lineage>
        <taxon>Bacteria</taxon>
        <taxon>Bacillati</taxon>
        <taxon>Actinomycetota</taxon>
        <taxon>Actinomycetes</taxon>
        <taxon>Mycobacteriales</taxon>
        <taxon>Mycobacteriaceae</taxon>
        <taxon>Mycobacterium</taxon>
    </lineage>
</organism>
<dbReference type="KEGG" id="mgau:MGALJ_37340"/>